<reference evidence="8 9" key="1">
    <citation type="submission" date="2016-04" db="EMBL/GenBank/DDBJ databases">
        <title>Complete genome sequence and analysis of deep-sea sediment isolate, Amycolatopsis sp. WP1.</title>
        <authorList>
            <person name="Wang H."/>
            <person name="Chen S."/>
            <person name="Wu Q."/>
        </authorList>
    </citation>
    <scope>NUCLEOTIDE SEQUENCE [LARGE SCALE GENOMIC DNA]</scope>
    <source>
        <strain evidence="8 9">WP1</strain>
    </source>
</reference>
<dbReference type="SUPFAM" id="SSF46894">
    <property type="entry name" value="C-terminal effector domain of the bipartite response regulators"/>
    <property type="match status" value="1"/>
</dbReference>
<dbReference type="Pfam" id="PF03704">
    <property type="entry name" value="BTAD"/>
    <property type="match status" value="1"/>
</dbReference>
<dbReference type="InterPro" id="IPR016032">
    <property type="entry name" value="Sig_transdc_resp-reg_C-effctor"/>
</dbReference>
<dbReference type="CDD" id="cd15831">
    <property type="entry name" value="BTAD"/>
    <property type="match status" value="1"/>
</dbReference>
<keyword evidence="5" id="KW-0802">TPR repeat</keyword>
<evidence type="ECO:0000256" key="5">
    <source>
        <dbReference type="PROSITE-ProRule" id="PRU00339"/>
    </source>
</evidence>
<comment type="similarity">
    <text evidence="1">Belongs to the AfsR/DnrI/RedD regulatory family.</text>
</comment>
<evidence type="ECO:0000256" key="3">
    <source>
        <dbReference type="ARBA" id="ARBA00023125"/>
    </source>
</evidence>
<dbReference type="GO" id="GO:0006355">
    <property type="term" value="P:regulation of DNA-templated transcription"/>
    <property type="evidence" value="ECO:0007669"/>
    <property type="project" value="InterPro"/>
</dbReference>
<dbReference type="PROSITE" id="PS51755">
    <property type="entry name" value="OMPR_PHOB"/>
    <property type="match status" value="1"/>
</dbReference>
<dbReference type="PANTHER" id="PTHR35807:SF1">
    <property type="entry name" value="TRANSCRIPTIONAL REGULATOR REDD"/>
    <property type="match status" value="1"/>
</dbReference>
<dbReference type="PRINTS" id="PR00364">
    <property type="entry name" value="DISEASERSIST"/>
</dbReference>
<evidence type="ECO:0000256" key="1">
    <source>
        <dbReference type="ARBA" id="ARBA00005820"/>
    </source>
</evidence>
<dbReference type="GO" id="GO:0000160">
    <property type="term" value="P:phosphorelay signal transduction system"/>
    <property type="evidence" value="ECO:0007669"/>
    <property type="project" value="InterPro"/>
</dbReference>
<dbReference type="RefSeq" id="WP_113690984.1">
    <property type="nucleotide sequence ID" value="NZ_CP015163.1"/>
</dbReference>
<accession>A0A344L0Y9</accession>
<dbReference type="SMART" id="SM00028">
    <property type="entry name" value="TPR"/>
    <property type="match status" value="5"/>
</dbReference>
<dbReference type="GO" id="GO:0003677">
    <property type="term" value="F:DNA binding"/>
    <property type="evidence" value="ECO:0007669"/>
    <property type="project" value="UniProtKB-UniRule"/>
</dbReference>
<gene>
    <name evidence="8" type="ORF">A4R43_03585</name>
</gene>
<evidence type="ECO:0000313" key="9">
    <source>
        <dbReference type="Proteomes" id="UP000250434"/>
    </source>
</evidence>
<dbReference type="Pfam" id="PF13424">
    <property type="entry name" value="TPR_12"/>
    <property type="match status" value="2"/>
</dbReference>
<dbReference type="CDD" id="cd00383">
    <property type="entry name" value="trans_reg_C"/>
    <property type="match status" value="1"/>
</dbReference>
<dbReference type="InterPro" id="IPR019734">
    <property type="entry name" value="TPR_rpt"/>
</dbReference>
<dbReference type="Pfam" id="PF00486">
    <property type="entry name" value="Trans_reg_C"/>
    <property type="match status" value="1"/>
</dbReference>
<dbReference type="InterPro" id="IPR036388">
    <property type="entry name" value="WH-like_DNA-bd_sf"/>
</dbReference>
<dbReference type="InterPro" id="IPR027417">
    <property type="entry name" value="P-loop_NTPase"/>
</dbReference>
<protein>
    <recommendedName>
        <fullName evidence="7">OmpR/PhoB-type domain-containing protein</fullName>
    </recommendedName>
</protein>
<dbReference type="InterPro" id="IPR005158">
    <property type="entry name" value="BTAD"/>
</dbReference>
<keyword evidence="9" id="KW-1185">Reference proteome</keyword>
<dbReference type="Pfam" id="PF00931">
    <property type="entry name" value="NB-ARC"/>
    <property type="match status" value="1"/>
</dbReference>
<dbReference type="InterPro" id="IPR001867">
    <property type="entry name" value="OmpR/PhoB-type_DNA-bd"/>
</dbReference>
<evidence type="ECO:0000313" key="8">
    <source>
        <dbReference type="EMBL" id="AXB41713.1"/>
    </source>
</evidence>
<dbReference type="Gene3D" id="3.40.50.300">
    <property type="entry name" value="P-loop containing nucleotide triphosphate hydrolases"/>
    <property type="match status" value="1"/>
</dbReference>
<dbReference type="SUPFAM" id="SSF48452">
    <property type="entry name" value="TPR-like"/>
    <property type="match status" value="3"/>
</dbReference>
<feature type="repeat" description="TPR" evidence="5">
    <location>
        <begin position="813"/>
        <end position="846"/>
    </location>
</feature>
<dbReference type="GO" id="GO:0043531">
    <property type="term" value="F:ADP binding"/>
    <property type="evidence" value="ECO:0007669"/>
    <property type="project" value="InterPro"/>
</dbReference>
<dbReference type="Gene3D" id="1.25.40.10">
    <property type="entry name" value="Tetratricopeptide repeat domain"/>
    <property type="match status" value="3"/>
</dbReference>
<dbReference type="OrthoDB" id="7628974at2"/>
<dbReference type="SMART" id="SM00862">
    <property type="entry name" value="Trans_reg_C"/>
    <property type="match status" value="1"/>
</dbReference>
<dbReference type="SMART" id="SM01043">
    <property type="entry name" value="BTAD"/>
    <property type="match status" value="1"/>
</dbReference>
<dbReference type="Gene3D" id="1.10.10.10">
    <property type="entry name" value="Winged helix-like DNA-binding domain superfamily/Winged helix DNA-binding domain"/>
    <property type="match status" value="1"/>
</dbReference>
<dbReference type="InterPro" id="IPR051677">
    <property type="entry name" value="AfsR-DnrI-RedD_regulator"/>
</dbReference>
<proteinExistence type="inferred from homology"/>
<sequence>MQFRVLGPLQVRDAGREVAVPAGRISTLLTVLVCHANQVVSVAELVHHLWGEPGLGAESTVRSYVRRLRTALKEADPDRVFIRQRAPGYLLEVHEDEVDLLRFQALTRRAADAGDPKEAAALYDAALALWRGTPLADAHSAELERSMLPVLEEEHTRAVEARIACRLELGEHAALVGELTELTTRYPLRERFWAQLMTALSRCGRQAEALDAFQRLRTTLSEELGIDPGSEVRELHQSILGAEDQAARPVPRQLVADPPGFVGRTELLRQVSAQLTGPVRLAVVSGQPGAGKTAFAVHLAHRIAGHYPDGQLYADLRGFSPAPSVRPAQVLTRFARALGCPPEQIPDELDALTALYRSLLTGKRMLVVLDDAATADDVRALLPGEPGCAVLVTSRNTLPGLVAVDGASAVRLGTLPEHESVELLRTLLSTWDGDRTRLPELAAACAHLPLALRIAAAHLLTSPGYRLSDLLGELRQHQRLETLAIPHDDHASVHTAFDLSYTALGAPARRLFGLLGTVPGPDFGAPAAAALAGCDLAGARALLGELTGANLVESTGGRYHFHDLLRAFAAKQEEDPDGTALRRLADYYLQTARVANSLIRRAPLPITLPPPGATRPSTFDSAQQALAWYEAERANLLALVRTADARGWHEHAYQLPIVLAGFYFLRKHWADWEESHRIAVAAARRAGNRRAECVAIHRLGDVLHDRRRFDEAVEHLETAAAMGAELGDPVLEAGPINGLGLVHRSLERYEDAEHYYLTSLKLQIAAGNPYGQAGPLTNVARVHTLRGDYEQALTYARRAIDTAAQYGDINHSAITWLNLGEAYAKSGNPGEAIKATEEALRLAHRSGDRYHEALTLRHLAAAYEDSGDHAAGADCRRRAAKLFEEFT</sequence>
<organism evidence="8 9">
    <name type="scientific">Amycolatopsis albispora</name>
    <dbReference type="NCBI Taxonomy" id="1804986"/>
    <lineage>
        <taxon>Bacteria</taxon>
        <taxon>Bacillati</taxon>
        <taxon>Actinomycetota</taxon>
        <taxon>Actinomycetes</taxon>
        <taxon>Pseudonocardiales</taxon>
        <taxon>Pseudonocardiaceae</taxon>
        <taxon>Amycolatopsis</taxon>
    </lineage>
</organism>
<evidence type="ECO:0000259" key="7">
    <source>
        <dbReference type="PROSITE" id="PS51755"/>
    </source>
</evidence>
<dbReference type="InterPro" id="IPR011990">
    <property type="entry name" value="TPR-like_helical_dom_sf"/>
</dbReference>
<dbReference type="PROSITE" id="PS50005">
    <property type="entry name" value="TPR"/>
    <property type="match status" value="1"/>
</dbReference>
<dbReference type="InterPro" id="IPR002182">
    <property type="entry name" value="NB-ARC"/>
</dbReference>
<evidence type="ECO:0000256" key="4">
    <source>
        <dbReference type="ARBA" id="ARBA00023163"/>
    </source>
</evidence>
<name>A0A344L0Y9_9PSEU</name>
<dbReference type="Pfam" id="PF13176">
    <property type="entry name" value="TPR_7"/>
    <property type="match status" value="1"/>
</dbReference>
<dbReference type="PANTHER" id="PTHR35807">
    <property type="entry name" value="TRANSCRIPTIONAL REGULATOR REDD-RELATED"/>
    <property type="match status" value="1"/>
</dbReference>
<keyword evidence="2" id="KW-0805">Transcription regulation</keyword>
<evidence type="ECO:0000256" key="2">
    <source>
        <dbReference type="ARBA" id="ARBA00023015"/>
    </source>
</evidence>
<feature type="domain" description="OmpR/PhoB-type" evidence="7">
    <location>
        <begin position="1"/>
        <end position="93"/>
    </location>
</feature>
<feature type="DNA-binding region" description="OmpR/PhoB-type" evidence="6">
    <location>
        <begin position="1"/>
        <end position="93"/>
    </location>
</feature>
<dbReference type="Proteomes" id="UP000250434">
    <property type="component" value="Chromosome"/>
</dbReference>
<dbReference type="AlphaFoldDB" id="A0A344L0Y9"/>
<keyword evidence="4" id="KW-0804">Transcription</keyword>
<evidence type="ECO:0000256" key="6">
    <source>
        <dbReference type="PROSITE-ProRule" id="PRU01091"/>
    </source>
</evidence>
<dbReference type="KEGG" id="aab:A4R43_03585"/>
<dbReference type="EMBL" id="CP015163">
    <property type="protein sequence ID" value="AXB41713.1"/>
    <property type="molecule type" value="Genomic_DNA"/>
</dbReference>
<keyword evidence="3 6" id="KW-0238">DNA-binding</keyword>
<dbReference type="SUPFAM" id="SSF52540">
    <property type="entry name" value="P-loop containing nucleoside triphosphate hydrolases"/>
    <property type="match status" value="1"/>
</dbReference>